<comment type="caution">
    <text evidence="1">The sequence shown here is derived from an EMBL/GenBank/DDBJ whole genome shotgun (WGS) entry which is preliminary data.</text>
</comment>
<name>A0ABR3Y4B9_9PEZI</name>
<proteinExistence type="predicted"/>
<evidence type="ECO:0000313" key="2">
    <source>
        <dbReference type="Proteomes" id="UP001586593"/>
    </source>
</evidence>
<accession>A0ABR3Y4B9</accession>
<gene>
    <name evidence="1" type="ORF">VTK73DRAFT_910</name>
</gene>
<sequence length="74" mass="8526">MLQLYQLVHWISAGETRCGQHRRGRSFKWHAVQMHEGCAPHDDLWWTGCFDGWSMGGCETNLLPHPGTPLRYSS</sequence>
<keyword evidence="2" id="KW-1185">Reference proteome</keyword>
<evidence type="ECO:0000313" key="1">
    <source>
        <dbReference type="EMBL" id="KAL1882785.1"/>
    </source>
</evidence>
<reference evidence="1 2" key="1">
    <citation type="journal article" date="2024" name="Commun. Biol.">
        <title>Comparative genomic analysis of thermophilic fungi reveals convergent evolutionary adaptations and gene losses.</title>
        <authorList>
            <person name="Steindorff A.S."/>
            <person name="Aguilar-Pontes M.V."/>
            <person name="Robinson A.J."/>
            <person name="Andreopoulos B."/>
            <person name="LaButti K."/>
            <person name="Kuo A."/>
            <person name="Mondo S."/>
            <person name="Riley R."/>
            <person name="Otillar R."/>
            <person name="Haridas S."/>
            <person name="Lipzen A."/>
            <person name="Grimwood J."/>
            <person name="Schmutz J."/>
            <person name="Clum A."/>
            <person name="Reid I.D."/>
            <person name="Moisan M.C."/>
            <person name="Butler G."/>
            <person name="Nguyen T.T.M."/>
            <person name="Dewar K."/>
            <person name="Conant G."/>
            <person name="Drula E."/>
            <person name="Henrissat B."/>
            <person name="Hansel C."/>
            <person name="Singer S."/>
            <person name="Hutchinson M.I."/>
            <person name="de Vries R.P."/>
            <person name="Natvig D.O."/>
            <person name="Powell A.J."/>
            <person name="Tsang A."/>
            <person name="Grigoriev I.V."/>
        </authorList>
    </citation>
    <scope>NUCLEOTIDE SEQUENCE [LARGE SCALE GENOMIC DNA]</scope>
    <source>
        <strain evidence="1 2">ATCC 24622</strain>
    </source>
</reference>
<dbReference type="EMBL" id="JAZHXJ010000012">
    <property type="protein sequence ID" value="KAL1882785.1"/>
    <property type="molecule type" value="Genomic_DNA"/>
</dbReference>
<dbReference type="Proteomes" id="UP001586593">
    <property type="component" value="Unassembled WGS sequence"/>
</dbReference>
<protein>
    <submittedName>
        <fullName evidence="1">Uncharacterized protein</fullName>
    </submittedName>
</protein>
<organism evidence="1 2">
    <name type="scientific">Phialemonium thermophilum</name>
    <dbReference type="NCBI Taxonomy" id="223376"/>
    <lineage>
        <taxon>Eukaryota</taxon>
        <taxon>Fungi</taxon>
        <taxon>Dikarya</taxon>
        <taxon>Ascomycota</taxon>
        <taxon>Pezizomycotina</taxon>
        <taxon>Sordariomycetes</taxon>
        <taxon>Sordariomycetidae</taxon>
        <taxon>Cephalothecales</taxon>
        <taxon>Cephalothecaceae</taxon>
        <taxon>Phialemonium</taxon>
    </lineage>
</organism>